<evidence type="ECO:0000259" key="1">
    <source>
        <dbReference type="Pfam" id="PF12680"/>
    </source>
</evidence>
<gene>
    <name evidence="2" type="ORF">H6G24_31415</name>
</gene>
<feature type="domain" description="SnoaL-like" evidence="1">
    <location>
        <begin position="16"/>
        <end position="119"/>
    </location>
</feature>
<comment type="caution">
    <text evidence="2">The sequence shown here is derived from an EMBL/GenBank/DDBJ whole genome shotgun (WGS) entry which is preliminary data.</text>
</comment>
<dbReference type="InterPro" id="IPR032710">
    <property type="entry name" value="NTF2-like_dom_sf"/>
</dbReference>
<reference evidence="2 3" key="1">
    <citation type="journal article" date="2020" name="ISME J.">
        <title>Comparative genomics reveals insights into cyanobacterial evolution and habitat adaptation.</title>
        <authorList>
            <person name="Chen M.Y."/>
            <person name="Teng W.K."/>
            <person name="Zhao L."/>
            <person name="Hu C.X."/>
            <person name="Zhou Y.K."/>
            <person name="Han B.P."/>
            <person name="Song L.R."/>
            <person name="Shu W.S."/>
        </authorList>
    </citation>
    <scope>NUCLEOTIDE SEQUENCE [LARGE SCALE GENOMIC DNA]</scope>
    <source>
        <strain evidence="2 3">FACHB-288</strain>
    </source>
</reference>
<dbReference type="Pfam" id="PF12680">
    <property type="entry name" value="SnoaL_2"/>
    <property type="match status" value="1"/>
</dbReference>
<organism evidence="2 3">
    <name type="scientific">Calothrix parietina FACHB-288</name>
    <dbReference type="NCBI Taxonomy" id="2692896"/>
    <lineage>
        <taxon>Bacteria</taxon>
        <taxon>Bacillati</taxon>
        <taxon>Cyanobacteriota</taxon>
        <taxon>Cyanophyceae</taxon>
        <taxon>Nostocales</taxon>
        <taxon>Calotrichaceae</taxon>
        <taxon>Calothrix</taxon>
    </lineage>
</organism>
<accession>A0ABR8AIU1</accession>
<dbReference type="InterPro" id="IPR037401">
    <property type="entry name" value="SnoaL-like"/>
</dbReference>
<dbReference type="SUPFAM" id="SSF54427">
    <property type="entry name" value="NTF2-like"/>
    <property type="match status" value="1"/>
</dbReference>
<evidence type="ECO:0000313" key="2">
    <source>
        <dbReference type="EMBL" id="MBD2199932.1"/>
    </source>
</evidence>
<proteinExistence type="predicted"/>
<name>A0ABR8AIU1_9CYAN</name>
<dbReference type="EMBL" id="JACJQH010000071">
    <property type="protein sequence ID" value="MBD2199932.1"/>
    <property type="molecule type" value="Genomic_DNA"/>
</dbReference>
<protein>
    <submittedName>
        <fullName evidence="2">Nuclear transport factor 2 family protein</fullName>
    </submittedName>
</protein>
<sequence length="135" mass="14791">MSVQVTLSPETIQAVIQQYFAASRSDDKAEGMVVCFAEDTVSYDPVGAPALQGHSQLREFFQGVAALFTKVELYEDFISINGNEAAVKWIGRGIGQNGQAVTFEGIDLFEFNSEGKIQSMRAYWNPAAMLAQLQS</sequence>
<dbReference type="Proteomes" id="UP000658514">
    <property type="component" value="Unassembled WGS sequence"/>
</dbReference>
<dbReference type="Gene3D" id="3.10.450.50">
    <property type="match status" value="1"/>
</dbReference>
<evidence type="ECO:0000313" key="3">
    <source>
        <dbReference type="Proteomes" id="UP000658514"/>
    </source>
</evidence>
<keyword evidence="3" id="KW-1185">Reference proteome</keyword>
<dbReference type="RefSeq" id="WP_190550141.1">
    <property type="nucleotide sequence ID" value="NZ_CAWPNO010000108.1"/>
</dbReference>